<protein>
    <submittedName>
        <fullName evidence="1">Uncharacterized protein</fullName>
    </submittedName>
</protein>
<evidence type="ECO:0000313" key="1">
    <source>
        <dbReference type="EnsemblMetazoa" id="PPA44315.1"/>
    </source>
</evidence>
<sequence length="70" mass="8009">MLAFRCGFLVDEGERGGRGEAEREEEGRDVGEDWADTELLLIERGEERRHEEEADTEGIVVRGAEKTFRI</sequence>
<organism evidence="1 2">
    <name type="scientific">Pristionchus pacificus</name>
    <name type="common">Parasitic nematode worm</name>
    <dbReference type="NCBI Taxonomy" id="54126"/>
    <lineage>
        <taxon>Eukaryota</taxon>
        <taxon>Metazoa</taxon>
        <taxon>Ecdysozoa</taxon>
        <taxon>Nematoda</taxon>
        <taxon>Chromadorea</taxon>
        <taxon>Rhabditida</taxon>
        <taxon>Rhabditina</taxon>
        <taxon>Diplogasteromorpha</taxon>
        <taxon>Diplogasteroidea</taxon>
        <taxon>Neodiplogasteridae</taxon>
        <taxon>Pristionchus</taxon>
    </lineage>
</organism>
<dbReference type="Proteomes" id="UP000005239">
    <property type="component" value="Unassembled WGS sequence"/>
</dbReference>
<keyword evidence="2" id="KW-1185">Reference proteome</keyword>
<dbReference type="EnsemblMetazoa" id="PPA44315.1">
    <property type="protein sequence ID" value="PPA44315.1"/>
    <property type="gene ID" value="WBGene00282684"/>
</dbReference>
<reference evidence="1" key="2">
    <citation type="submission" date="2022-06" db="UniProtKB">
        <authorList>
            <consortium name="EnsemblMetazoa"/>
        </authorList>
    </citation>
    <scope>IDENTIFICATION</scope>
    <source>
        <strain evidence="1">PS312</strain>
    </source>
</reference>
<proteinExistence type="predicted"/>
<evidence type="ECO:0000313" key="2">
    <source>
        <dbReference type="Proteomes" id="UP000005239"/>
    </source>
</evidence>
<reference evidence="2" key="1">
    <citation type="journal article" date="2008" name="Nat. Genet.">
        <title>The Pristionchus pacificus genome provides a unique perspective on nematode lifestyle and parasitism.</title>
        <authorList>
            <person name="Dieterich C."/>
            <person name="Clifton S.W."/>
            <person name="Schuster L.N."/>
            <person name="Chinwalla A."/>
            <person name="Delehaunty K."/>
            <person name="Dinkelacker I."/>
            <person name="Fulton L."/>
            <person name="Fulton R."/>
            <person name="Godfrey J."/>
            <person name="Minx P."/>
            <person name="Mitreva M."/>
            <person name="Roeseler W."/>
            <person name="Tian H."/>
            <person name="Witte H."/>
            <person name="Yang S.P."/>
            <person name="Wilson R.K."/>
            <person name="Sommer R.J."/>
        </authorList>
    </citation>
    <scope>NUCLEOTIDE SEQUENCE [LARGE SCALE GENOMIC DNA]</scope>
    <source>
        <strain evidence="2">PS312</strain>
    </source>
</reference>
<dbReference type="AlphaFoldDB" id="A0A2A6BR37"/>
<accession>A0A2A6BR37</accession>
<gene>
    <name evidence="1" type="primary">WBGene00282684</name>
</gene>
<name>A0A2A6BR37_PRIPA</name>
<accession>A0A8R1Z0T4</accession>